<organism evidence="2 3">
    <name type="scientific">Adineta steineri</name>
    <dbReference type="NCBI Taxonomy" id="433720"/>
    <lineage>
        <taxon>Eukaryota</taxon>
        <taxon>Metazoa</taxon>
        <taxon>Spiralia</taxon>
        <taxon>Gnathifera</taxon>
        <taxon>Rotifera</taxon>
        <taxon>Eurotatoria</taxon>
        <taxon>Bdelloidea</taxon>
        <taxon>Adinetida</taxon>
        <taxon>Adinetidae</taxon>
        <taxon>Adineta</taxon>
    </lineage>
</organism>
<evidence type="ECO:0000313" key="3">
    <source>
        <dbReference type="Proteomes" id="UP000663868"/>
    </source>
</evidence>
<gene>
    <name evidence="1" type="ORF">IZO911_LOCUS21426</name>
    <name evidence="2" type="ORF">KXQ929_LOCUS25097</name>
</gene>
<dbReference type="Proteomes" id="UP000663868">
    <property type="component" value="Unassembled WGS sequence"/>
</dbReference>
<reference evidence="2" key="1">
    <citation type="submission" date="2021-02" db="EMBL/GenBank/DDBJ databases">
        <authorList>
            <person name="Nowell W R."/>
        </authorList>
    </citation>
    <scope>NUCLEOTIDE SEQUENCE</scope>
</reference>
<sequence length="106" mass="12641">MKFIGKKPLLSYYPYRGNGSEPFHLTNIVFMTDINEFSGSVFIDQRSGISRSEIFKMTYEHTSKRYNVIDLWIRDVIPFEHEFFLRIAKLFRILKSLYLTDYTPLS</sequence>
<protein>
    <submittedName>
        <fullName evidence="2">Uncharacterized protein</fullName>
    </submittedName>
</protein>
<proteinExistence type="predicted"/>
<name>A0A819K9C2_9BILA</name>
<dbReference type="AlphaFoldDB" id="A0A819K9C2"/>
<dbReference type="EMBL" id="CAJOBB010002144">
    <property type="protein sequence ID" value="CAF3942094.1"/>
    <property type="molecule type" value="Genomic_DNA"/>
</dbReference>
<dbReference type="EMBL" id="CAJNOE010000230">
    <property type="protein sequence ID" value="CAF1071185.1"/>
    <property type="molecule type" value="Genomic_DNA"/>
</dbReference>
<evidence type="ECO:0000313" key="2">
    <source>
        <dbReference type="EMBL" id="CAF3942094.1"/>
    </source>
</evidence>
<evidence type="ECO:0000313" key="1">
    <source>
        <dbReference type="EMBL" id="CAF1071185.1"/>
    </source>
</evidence>
<accession>A0A819K9C2</accession>
<comment type="caution">
    <text evidence="2">The sequence shown here is derived from an EMBL/GenBank/DDBJ whole genome shotgun (WGS) entry which is preliminary data.</text>
</comment>
<dbReference type="Proteomes" id="UP000663860">
    <property type="component" value="Unassembled WGS sequence"/>
</dbReference>